<dbReference type="Proteomes" id="UP000319817">
    <property type="component" value="Chromosome"/>
</dbReference>
<organism evidence="4 5">
    <name type="scientific">Stieleria marina</name>
    <dbReference type="NCBI Taxonomy" id="1930275"/>
    <lineage>
        <taxon>Bacteria</taxon>
        <taxon>Pseudomonadati</taxon>
        <taxon>Planctomycetota</taxon>
        <taxon>Planctomycetia</taxon>
        <taxon>Pirellulales</taxon>
        <taxon>Pirellulaceae</taxon>
        <taxon>Stieleria</taxon>
    </lineage>
</organism>
<evidence type="ECO:0000259" key="3">
    <source>
        <dbReference type="Pfam" id="PF01478"/>
    </source>
</evidence>
<dbReference type="OrthoDB" id="9789291at2"/>
<sequence length="422" mass="46353">MIDFWIGLPLNLRYLVLAISGLVAGSAANYLIYTWCYFPRPISPWAPADKKTPTRTWADRLPVLGWMTLRREREIHGTGFWIRPLLIELALAIAFPLLYWFESQIGGLLPVGLQGNAQLVKDFEAWGSQLTVGHAFLLFLLVAGTFIDFDEQTIPDVLTVPGTIIGLLLAACSAYWFLPVDVANGNETWLSPAYFNLPWAPLAPKWRTSTGLMTGLAIWSLWCFALADRRIITRKGFAKAIEFFFAGLVRLPTWKLLAGIWVAGVIGIAAVFAIGGDRWHGLLTSLVGLAVGGGIVWAIRIVAWVSMRREAMGFGDVTLMAMIGAFLGWQAALTTFFLAPFTSIAIVTIKLLITRETETPFGPYLSAGAILTVAFWPTLYPKLAINFVLLGPAVLPFAVAILAIMGVMLFAIQVAKGFFLRG</sequence>
<protein>
    <submittedName>
        <fullName evidence="4">Type 4 prepilin-like proteins leader peptide-processing enzyme</fullName>
    </submittedName>
</protein>
<keyword evidence="2" id="KW-0472">Membrane</keyword>
<feature type="transmembrane region" description="Helical" evidence="2">
    <location>
        <begin position="281"/>
        <end position="299"/>
    </location>
</feature>
<evidence type="ECO:0000313" key="4">
    <source>
        <dbReference type="EMBL" id="QDT09850.1"/>
    </source>
</evidence>
<dbReference type="Pfam" id="PF01478">
    <property type="entry name" value="Peptidase_A24"/>
    <property type="match status" value="1"/>
</dbReference>
<feature type="transmembrane region" description="Helical" evidence="2">
    <location>
        <begin position="126"/>
        <end position="146"/>
    </location>
</feature>
<dbReference type="EMBL" id="CP036526">
    <property type="protein sequence ID" value="QDT09850.1"/>
    <property type="molecule type" value="Genomic_DNA"/>
</dbReference>
<dbReference type="GO" id="GO:0004190">
    <property type="term" value="F:aspartic-type endopeptidase activity"/>
    <property type="evidence" value="ECO:0007669"/>
    <property type="project" value="InterPro"/>
</dbReference>
<accession>A0A517NRU4</accession>
<keyword evidence="2" id="KW-0812">Transmembrane</keyword>
<dbReference type="PANTHER" id="PTHR30487:SF0">
    <property type="entry name" value="PREPILIN LEADER PEPTIDASE_N-METHYLTRANSFERASE-RELATED"/>
    <property type="match status" value="1"/>
</dbReference>
<dbReference type="GO" id="GO:0005886">
    <property type="term" value="C:plasma membrane"/>
    <property type="evidence" value="ECO:0007669"/>
    <property type="project" value="TreeGrafter"/>
</dbReference>
<comment type="similarity">
    <text evidence="1">Belongs to the peptidase A24 family.</text>
</comment>
<feature type="transmembrane region" description="Helical" evidence="2">
    <location>
        <begin position="80"/>
        <end position="101"/>
    </location>
</feature>
<dbReference type="RefSeq" id="WP_145417424.1">
    <property type="nucleotide sequence ID" value="NZ_CP036526.1"/>
</dbReference>
<proteinExistence type="inferred from homology"/>
<feature type="transmembrane region" description="Helical" evidence="2">
    <location>
        <begin position="256"/>
        <end position="275"/>
    </location>
</feature>
<name>A0A517NRU4_9BACT</name>
<feature type="transmembrane region" description="Helical" evidence="2">
    <location>
        <begin position="361"/>
        <end position="379"/>
    </location>
</feature>
<dbReference type="GO" id="GO:0006465">
    <property type="term" value="P:signal peptide processing"/>
    <property type="evidence" value="ECO:0007669"/>
    <property type="project" value="TreeGrafter"/>
</dbReference>
<evidence type="ECO:0000256" key="1">
    <source>
        <dbReference type="ARBA" id="ARBA00005801"/>
    </source>
</evidence>
<keyword evidence="2" id="KW-1133">Transmembrane helix</keyword>
<evidence type="ECO:0000256" key="2">
    <source>
        <dbReference type="SAM" id="Phobius"/>
    </source>
</evidence>
<evidence type="ECO:0000313" key="5">
    <source>
        <dbReference type="Proteomes" id="UP000319817"/>
    </source>
</evidence>
<dbReference type="AlphaFoldDB" id="A0A517NRU4"/>
<gene>
    <name evidence="4" type="primary">gspO</name>
    <name evidence="4" type="ORF">K239x_18020</name>
</gene>
<feature type="transmembrane region" description="Helical" evidence="2">
    <location>
        <begin position="158"/>
        <end position="178"/>
    </location>
</feature>
<dbReference type="InterPro" id="IPR050882">
    <property type="entry name" value="Prepilin_peptidase/N-MTase"/>
</dbReference>
<feature type="domain" description="Prepilin type IV endopeptidase peptidase" evidence="3">
    <location>
        <begin position="266"/>
        <end position="346"/>
    </location>
</feature>
<dbReference type="Gene3D" id="1.20.120.1220">
    <property type="match status" value="1"/>
</dbReference>
<keyword evidence="5" id="KW-1185">Reference proteome</keyword>
<feature type="transmembrane region" description="Helical" evidence="2">
    <location>
        <begin position="12"/>
        <end position="33"/>
    </location>
</feature>
<dbReference type="PANTHER" id="PTHR30487">
    <property type="entry name" value="TYPE 4 PREPILIN-LIKE PROTEINS LEADER PEPTIDE-PROCESSING ENZYME"/>
    <property type="match status" value="1"/>
</dbReference>
<feature type="transmembrane region" description="Helical" evidence="2">
    <location>
        <begin position="385"/>
        <end position="412"/>
    </location>
</feature>
<reference evidence="4 5" key="1">
    <citation type="submission" date="2019-02" db="EMBL/GenBank/DDBJ databases">
        <title>Deep-cultivation of Planctomycetes and their phenomic and genomic characterization uncovers novel biology.</title>
        <authorList>
            <person name="Wiegand S."/>
            <person name="Jogler M."/>
            <person name="Boedeker C."/>
            <person name="Pinto D."/>
            <person name="Vollmers J."/>
            <person name="Rivas-Marin E."/>
            <person name="Kohn T."/>
            <person name="Peeters S.H."/>
            <person name="Heuer A."/>
            <person name="Rast P."/>
            <person name="Oberbeckmann S."/>
            <person name="Bunk B."/>
            <person name="Jeske O."/>
            <person name="Meyerdierks A."/>
            <person name="Storesund J.E."/>
            <person name="Kallscheuer N."/>
            <person name="Luecker S."/>
            <person name="Lage O.M."/>
            <person name="Pohl T."/>
            <person name="Merkel B.J."/>
            <person name="Hornburger P."/>
            <person name="Mueller R.-W."/>
            <person name="Bruemmer F."/>
            <person name="Labrenz M."/>
            <person name="Spormann A.M."/>
            <person name="Op den Camp H."/>
            <person name="Overmann J."/>
            <person name="Amann R."/>
            <person name="Jetten M.S.M."/>
            <person name="Mascher T."/>
            <person name="Medema M.H."/>
            <person name="Devos D.P."/>
            <person name="Kaster A.-K."/>
            <person name="Ovreas L."/>
            <person name="Rohde M."/>
            <person name="Galperin M.Y."/>
            <person name="Jogler C."/>
        </authorList>
    </citation>
    <scope>NUCLEOTIDE SEQUENCE [LARGE SCALE GENOMIC DNA]</scope>
    <source>
        <strain evidence="4 5">K23_9</strain>
    </source>
</reference>
<dbReference type="InterPro" id="IPR000045">
    <property type="entry name" value="Prepilin_IV_endopep_pep"/>
</dbReference>